<accession>A0A6V7QBL8</accession>
<organism evidence="1">
    <name type="scientific">Ananas comosus var. bracteatus</name>
    <name type="common">red pineapple</name>
    <dbReference type="NCBI Taxonomy" id="296719"/>
    <lineage>
        <taxon>Eukaryota</taxon>
        <taxon>Viridiplantae</taxon>
        <taxon>Streptophyta</taxon>
        <taxon>Embryophyta</taxon>
        <taxon>Tracheophyta</taxon>
        <taxon>Spermatophyta</taxon>
        <taxon>Magnoliopsida</taxon>
        <taxon>Liliopsida</taxon>
        <taxon>Poales</taxon>
        <taxon>Bromeliaceae</taxon>
        <taxon>Bromelioideae</taxon>
        <taxon>Ananas</taxon>
    </lineage>
</organism>
<protein>
    <recommendedName>
        <fullName evidence="2">Reverse transcriptase Ty1/copia-type domain-containing protein</fullName>
    </recommendedName>
</protein>
<gene>
    <name evidence="1" type="ORF">CB5_LOCUS23723</name>
</gene>
<evidence type="ECO:0008006" key="2">
    <source>
        <dbReference type="Google" id="ProtNLM"/>
    </source>
</evidence>
<dbReference type="SUPFAM" id="SSF56672">
    <property type="entry name" value="DNA/RNA polymerases"/>
    <property type="match status" value="1"/>
</dbReference>
<evidence type="ECO:0000313" key="1">
    <source>
        <dbReference type="EMBL" id="CAD1840512.1"/>
    </source>
</evidence>
<dbReference type="PANTHER" id="PTHR11439">
    <property type="entry name" value="GAG-POL-RELATED RETROTRANSPOSON"/>
    <property type="match status" value="1"/>
</dbReference>
<proteinExistence type="predicted"/>
<dbReference type="PANTHER" id="PTHR11439:SF467">
    <property type="entry name" value="INTEGRASE CATALYTIC DOMAIN-CONTAINING PROTEIN"/>
    <property type="match status" value="1"/>
</dbReference>
<dbReference type="AlphaFoldDB" id="A0A6V7QBL8"/>
<reference evidence="1" key="1">
    <citation type="submission" date="2020-07" db="EMBL/GenBank/DDBJ databases">
        <authorList>
            <person name="Lin J."/>
        </authorList>
    </citation>
    <scope>NUCLEOTIDE SEQUENCE</scope>
</reference>
<dbReference type="InterPro" id="IPR043502">
    <property type="entry name" value="DNA/RNA_pol_sf"/>
</dbReference>
<name>A0A6V7QBL8_ANACO</name>
<sequence length="212" mass="24082">MQKRHLLISQKYVLDLLTETGKLGAKPCSAPMAPNLQLTANDDELFEDPERHRRLVGKLNYLTVTRPDIAYSVSVLSQFMSSPTVTHWEALGQILCYLKGAPGVVSCTRTMDIQILNAFQMQIGRVQMLIGDRLQDIVFLLEVTWCRGEVRSSVVSRSSAESEYRAMAQSVCEVMWIQQLLDEVDLKNPQPIKLWCDNQATLHIAYNLVFHE</sequence>
<dbReference type="EMBL" id="LR862135">
    <property type="protein sequence ID" value="CAD1840512.1"/>
    <property type="molecule type" value="Genomic_DNA"/>
</dbReference>
<dbReference type="CDD" id="cd09272">
    <property type="entry name" value="RNase_HI_RT_Ty1"/>
    <property type="match status" value="1"/>
</dbReference>